<dbReference type="VEuPathDB" id="FungiDB:F9C07_939"/>
<keyword evidence="2" id="KW-1185">Reference proteome</keyword>
<reference evidence="2" key="1">
    <citation type="journal article" date="2021" name="G3 (Bethesda)">
        <title>Chromosome assembled and annotated genome sequence of Aspergillus flavus NRRL 3357.</title>
        <authorList>
            <person name="Skerker J.M."/>
            <person name="Pianalto K.M."/>
            <person name="Mondo S.J."/>
            <person name="Yang K."/>
            <person name="Arkin A.P."/>
            <person name="Keller N.P."/>
            <person name="Grigoriev I.V."/>
            <person name="Louise Glass N.L."/>
        </authorList>
    </citation>
    <scope>NUCLEOTIDE SEQUENCE [LARGE SCALE GENOMIC DNA]</scope>
    <source>
        <strain evidence="2">ATCC 200026 / FGSC A1120 / IAM 13836 / NRRL 3357 / JCM 12722 / SRRC 167</strain>
    </source>
</reference>
<dbReference type="EMBL" id="CP044619">
    <property type="protein sequence ID" value="QRD87957.1"/>
    <property type="molecule type" value="Genomic_DNA"/>
</dbReference>
<gene>
    <name evidence="1" type="ORF">F9C07_939</name>
</gene>
<evidence type="ECO:0000313" key="2">
    <source>
        <dbReference type="Proteomes" id="UP000596276"/>
    </source>
</evidence>
<name>A0A7U2QXK9_ASPFN</name>
<proteinExistence type="predicted"/>
<dbReference type="Proteomes" id="UP000596276">
    <property type="component" value="Chromosome 1"/>
</dbReference>
<protein>
    <submittedName>
        <fullName evidence="1">Uncharacterized protein</fullName>
    </submittedName>
</protein>
<evidence type="ECO:0000313" key="1">
    <source>
        <dbReference type="EMBL" id="QRD87957.1"/>
    </source>
</evidence>
<organism evidence="1 2">
    <name type="scientific">Aspergillus flavus (strain ATCC 200026 / FGSC A1120 / IAM 13836 / NRRL 3357 / JCM 12722 / SRRC 167)</name>
    <dbReference type="NCBI Taxonomy" id="332952"/>
    <lineage>
        <taxon>Eukaryota</taxon>
        <taxon>Fungi</taxon>
        <taxon>Dikarya</taxon>
        <taxon>Ascomycota</taxon>
        <taxon>Pezizomycotina</taxon>
        <taxon>Eurotiomycetes</taxon>
        <taxon>Eurotiomycetidae</taxon>
        <taxon>Eurotiales</taxon>
        <taxon>Aspergillaceae</taxon>
        <taxon>Aspergillus</taxon>
        <taxon>Aspergillus subgen. Circumdati</taxon>
    </lineage>
</organism>
<sequence length="81" mass="8894">MVTDDIDMDLWMKRRWPRIPPLSQDGGTPEDKIIRIPAGDTSLSPLRMGNSAAITCSTAYASAPVNTQLRLIETADRSPPI</sequence>
<dbReference type="AlphaFoldDB" id="A0A7U2QXK9"/>
<accession>A0A7U2QXK9</accession>